<keyword evidence="3" id="KW-1185">Reference proteome</keyword>
<dbReference type="Gene3D" id="2.60.40.10">
    <property type="entry name" value="Immunoglobulins"/>
    <property type="match status" value="1"/>
</dbReference>
<dbReference type="PANTHER" id="PTHR11200:SF300">
    <property type="entry name" value="TYPE II INOSITOL 1,4,5-TRISPHOSPHATE 5-PHOSPHATASE"/>
    <property type="match status" value="1"/>
</dbReference>
<dbReference type="GO" id="GO:0016020">
    <property type="term" value="C:membrane"/>
    <property type="evidence" value="ECO:0007669"/>
    <property type="project" value="TreeGrafter"/>
</dbReference>
<dbReference type="Pfam" id="PF21310">
    <property type="entry name" value="OCRL-like_ASH"/>
    <property type="match status" value="1"/>
</dbReference>
<dbReference type="SUPFAM" id="SSF48350">
    <property type="entry name" value="GTPase activation domain, GAP"/>
    <property type="match status" value="1"/>
</dbReference>
<dbReference type="InterPro" id="IPR013783">
    <property type="entry name" value="Ig-like_fold"/>
</dbReference>
<dbReference type="InterPro" id="IPR046985">
    <property type="entry name" value="IP5"/>
</dbReference>
<dbReference type="InterPro" id="IPR048869">
    <property type="entry name" value="OCRL-1_2_ASH"/>
</dbReference>
<dbReference type="InterPro" id="IPR008936">
    <property type="entry name" value="Rho_GTPase_activation_prot"/>
</dbReference>
<evidence type="ECO:0000313" key="3">
    <source>
        <dbReference type="Proteomes" id="UP000887575"/>
    </source>
</evidence>
<dbReference type="GO" id="GO:0004439">
    <property type="term" value="F:phosphatidylinositol-4,5-bisphosphate 5-phosphatase activity"/>
    <property type="evidence" value="ECO:0007669"/>
    <property type="project" value="TreeGrafter"/>
</dbReference>
<dbReference type="InterPro" id="IPR000300">
    <property type="entry name" value="IPPc"/>
</dbReference>
<evidence type="ECO:0000256" key="1">
    <source>
        <dbReference type="SAM" id="MobiDB-lite"/>
    </source>
</evidence>
<dbReference type="Proteomes" id="UP000887575">
    <property type="component" value="Unassembled WGS sequence"/>
</dbReference>
<evidence type="ECO:0000313" key="4">
    <source>
        <dbReference type="WBParaSite" id="MBELARI_LOCUS21339"/>
    </source>
</evidence>
<dbReference type="Pfam" id="PF22669">
    <property type="entry name" value="Exo_endo_phos2"/>
    <property type="match status" value="1"/>
</dbReference>
<dbReference type="AlphaFoldDB" id="A0AAF3F4N2"/>
<dbReference type="GO" id="GO:0046856">
    <property type="term" value="P:phosphatidylinositol dephosphorylation"/>
    <property type="evidence" value="ECO:0007669"/>
    <property type="project" value="InterPro"/>
</dbReference>
<dbReference type="Gene3D" id="1.10.555.10">
    <property type="entry name" value="Rho GTPase activation protein"/>
    <property type="match status" value="1"/>
</dbReference>
<dbReference type="CDD" id="cd09074">
    <property type="entry name" value="INPP5c"/>
    <property type="match status" value="1"/>
</dbReference>
<feature type="region of interest" description="Disordered" evidence="1">
    <location>
        <begin position="688"/>
        <end position="723"/>
    </location>
</feature>
<evidence type="ECO:0000259" key="2">
    <source>
        <dbReference type="SMART" id="SM00128"/>
    </source>
</evidence>
<dbReference type="WBParaSite" id="MBELARI_LOCUS21339">
    <property type="protein sequence ID" value="MBELARI_LOCUS21339"/>
    <property type="gene ID" value="MBELARI_LOCUS21339"/>
</dbReference>
<sequence length="723" mass="82435">MTFYMAGPGRKGGYVPGRDNVIDEVMRSWQEKYCTYSEVSVCVSTFNVNGRSAPPNILGWFPSDNRADFYIVGLQEMDLSIGTHIIDNMKKEIEWIECIRQSLPNPDDYIKVRSHRLVGILIVMFKLTKCNVQITEEKSNLIATGISVMGTKLGNKGGTGISVKINDSLICFINCHLAAGNGELERRNQDFRDITNLTFGSTDANIWAHDAIFWFGDLNYRLINEAPYTSDEIRAIAQTKQAHQLFQYDQLYIEKAKGRVFASFEETPPKFRPTYKFDVGTCQWDSSEKARVPAWCDRILWRKLDADTHIRQLSYESLEAVVISDHKPVRAFFALRLRKIDQQKADRLYEDAIREADRRANELLPQISLSASELDFGEVAYLEPNCRTITIKNTGKARVNLSFVPPPNKERICARWLQVTPIKYALRIDEEIQISLTVVIDKGSAWELSKNKMESLQDILVMRLEKGRDHFLICTAKYTPKVFGVSLQHLLHRNQTEQNLIDFGETAQVLDDCPDGVPKEIHRLVSALRKIGHTKLNFTEMVDNSLFGAIRTALENNVPQDLTSIRGVTAFSLYSTLLRLLDSLTESLIPQKSKEACLHHCTNAVLLWTEVAKFDPIRVAMIEYLTTYLRELVSLRQEAREQLWSWADVFFRDTSPPITPRQQCLYSLVDYARDVAVFHSSASFNTLPNKPSNERLQVRLPPPVPPHRGTSSQTIPRAGSNMF</sequence>
<dbReference type="Gene3D" id="3.60.10.10">
    <property type="entry name" value="Endonuclease/exonuclease/phosphatase"/>
    <property type="match status" value="1"/>
</dbReference>
<reference evidence="4" key="1">
    <citation type="submission" date="2024-02" db="UniProtKB">
        <authorList>
            <consortium name="WormBaseParasite"/>
        </authorList>
    </citation>
    <scope>IDENTIFICATION</scope>
</reference>
<name>A0AAF3F4N2_9BILA</name>
<feature type="domain" description="Inositol polyphosphate-related phosphatase" evidence="2">
    <location>
        <begin position="37"/>
        <end position="341"/>
    </location>
</feature>
<accession>A0AAF3F4N2</accession>
<dbReference type="InterPro" id="IPR036691">
    <property type="entry name" value="Endo/exonu/phosph_ase_sf"/>
</dbReference>
<dbReference type="SUPFAM" id="SSF56219">
    <property type="entry name" value="DNase I-like"/>
    <property type="match status" value="1"/>
</dbReference>
<protein>
    <submittedName>
        <fullName evidence="4">Inositol polyphosphate-related phosphatase domain-containing protein</fullName>
    </submittedName>
</protein>
<proteinExistence type="predicted"/>
<dbReference type="PANTHER" id="PTHR11200">
    <property type="entry name" value="INOSITOL 5-PHOSPHATASE"/>
    <property type="match status" value="1"/>
</dbReference>
<organism evidence="3 4">
    <name type="scientific">Mesorhabditis belari</name>
    <dbReference type="NCBI Taxonomy" id="2138241"/>
    <lineage>
        <taxon>Eukaryota</taxon>
        <taxon>Metazoa</taxon>
        <taxon>Ecdysozoa</taxon>
        <taxon>Nematoda</taxon>
        <taxon>Chromadorea</taxon>
        <taxon>Rhabditida</taxon>
        <taxon>Rhabditina</taxon>
        <taxon>Rhabditomorpha</taxon>
        <taxon>Rhabditoidea</taxon>
        <taxon>Rhabditidae</taxon>
        <taxon>Mesorhabditinae</taxon>
        <taxon>Mesorhabditis</taxon>
    </lineage>
</organism>
<dbReference type="SMART" id="SM00128">
    <property type="entry name" value="IPPc"/>
    <property type="match status" value="1"/>
</dbReference>